<accession>A0ABT9VNF9</accession>
<evidence type="ECO:0000259" key="1">
    <source>
        <dbReference type="Pfam" id="PF00534"/>
    </source>
</evidence>
<protein>
    <submittedName>
        <fullName evidence="2">Glycosyltransferase involved in cell wall biosynthesis</fullName>
    </submittedName>
</protein>
<dbReference type="CDD" id="cd03801">
    <property type="entry name" value="GT4_PimA-like"/>
    <property type="match status" value="1"/>
</dbReference>
<dbReference type="InterPro" id="IPR001296">
    <property type="entry name" value="Glyco_trans_1"/>
</dbReference>
<dbReference type="Proteomes" id="UP001225646">
    <property type="component" value="Unassembled WGS sequence"/>
</dbReference>
<name>A0ABT9VNF9_9BACI</name>
<evidence type="ECO:0000313" key="2">
    <source>
        <dbReference type="EMBL" id="MDQ0162509.1"/>
    </source>
</evidence>
<proteinExistence type="predicted"/>
<sequence length="356" mass="41223">MNVLFTFTVPSGGVETLNRQRNEALSRKGINCHFLYRQKGSGLQNNINAPIFISNDDSEIKSIIMNGNYIAIIVGYDLLLMKKIREFGYKGIVIYDNQGIGKRKEYIDIYIKKHARSFINNYCDAILCPNTPHLVQAFKKYFPHKKLFYFHNCINSETFKYQKHPKKESPIIGWVGRLEENKNWRDFLEIGSLLIQENPSIQLWMFEDDSLSYPSQRNAFEQKVHELKIIEHLTVYQNEPHHKMADYYSIIGDSGGFLCSTSKVEGFGYAVLEAMLCRCPVLATDSDGVKSFITHNETGKFFEFGNIEQAVQEAKQLMKDRSLREKIIEAGVQHIQENFSLEQYAIHFTNMIENLQ</sequence>
<dbReference type="RefSeq" id="WP_419151919.1">
    <property type="nucleotide sequence ID" value="NZ_JAUSTR010000004.1"/>
</dbReference>
<feature type="domain" description="Glycosyl transferase family 1" evidence="1">
    <location>
        <begin position="161"/>
        <end position="331"/>
    </location>
</feature>
<reference evidence="2 3" key="1">
    <citation type="submission" date="2023-07" db="EMBL/GenBank/DDBJ databases">
        <title>Genomic Encyclopedia of Type Strains, Phase IV (KMG-IV): sequencing the most valuable type-strain genomes for metagenomic binning, comparative biology and taxonomic classification.</title>
        <authorList>
            <person name="Goeker M."/>
        </authorList>
    </citation>
    <scope>NUCLEOTIDE SEQUENCE [LARGE SCALE GENOMIC DNA]</scope>
    <source>
        <strain evidence="2 3">DSM 19092</strain>
    </source>
</reference>
<dbReference type="SUPFAM" id="SSF53756">
    <property type="entry name" value="UDP-Glycosyltransferase/glycogen phosphorylase"/>
    <property type="match status" value="1"/>
</dbReference>
<dbReference type="PANTHER" id="PTHR45947:SF3">
    <property type="entry name" value="SULFOQUINOVOSYL TRANSFERASE SQD2"/>
    <property type="match status" value="1"/>
</dbReference>
<dbReference type="InterPro" id="IPR050194">
    <property type="entry name" value="Glycosyltransferase_grp1"/>
</dbReference>
<dbReference type="Pfam" id="PF00534">
    <property type="entry name" value="Glycos_transf_1"/>
    <property type="match status" value="1"/>
</dbReference>
<organism evidence="2 3">
    <name type="scientific">Aeribacillus alveayuensis</name>
    <dbReference type="NCBI Taxonomy" id="279215"/>
    <lineage>
        <taxon>Bacteria</taxon>
        <taxon>Bacillati</taxon>
        <taxon>Bacillota</taxon>
        <taxon>Bacilli</taxon>
        <taxon>Bacillales</taxon>
        <taxon>Bacillaceae</taxon>
        <taxon>Aeribacillus</taxon>
    </lineage>
</organism>
<gene>
    <name evidence="2" type="ORF">J2S06_001586</name>
</gene>
<dbReference type="PANTHER" id="PTHR45947">
    <property type="entry name" value="SULFOQUINOVOSYL TRANSFERASE SQD2"/>
    <property type="match status" value="1"/>
</dbReference>
<dbReference type="Gene3D" id="3.40.50.2000">
    <property type="entry name" value="Glycogen Phosphorylase B"/>
    <property type="match status" value="2"/>
</dbReference>
<evidence type="ECO:0000313" key="3">
    <source>
        <dbReference type="Proteomes" id="UP001225646"/>
    </source>
</evidence>
<comment type="caution">
    <text evidence="2">The sequence shown here is derived from an EMBL/GenBank/DDBJ whole genome shotgun (WGS) entry which is preliminary data.</text>
</comment>
<dbReference type="EMBL" id="JAUSTR010000004">
    <property type="protein sequence ID" value="MDQ0162509.1"/>
    <property type="molecule type" value="Genomic_DNA"/>
</dbReference>
<keyword evidence="3" id="KW-1185">Reference proteome</keyword>